<dbReference type="EMBL" id="BBLG01000001">
    <property type="protein sequence ID" value="GAK75047.1"/>
    <property type="molecule type" value="Genomic_DNA"/>
</dbReference>
<dbReference type="AlphaFoldDB" id="A0A081D801"/>
<dbReference type="Proteomes" id="UP000028980">
    <property type="component" value="Unassembled WGS sequence"/>
</dbReference>
<evidence type="ECO:0000313" key="5">
    <source>
        <dbReference type="Proteomes" id="UP000029647"/>
    </source>
</evidence>
<evidence type="ECO:0000313" key="4">
    <source>
        <dbReference type="Proteomes" id="UP000028980"/>
    </source>
</evidence>
<dbReference type="InterPro" id="IPR005901">
    <property type="entry name" value="GLPGLI"/>
</dbReference>
<accession>A0A081D801</accession>
<evidence type="ECO:0000313" key="2">
    <source>
        <dbReference type="EMBL" id="GAK75047.1"/>
    </source>
</evidence>
<name>A0A081D801_NONUL</name>
<reference evidence="4 5" key="1">
    <citation type="journal article" date="2014" name="Genome Announc.">
        <title>Draft Genome Sequences of Marine Flavobacterium Nonlabens Strains NR17, NR24, NR27, NR32, NR33, and Ara13.</title>
        <authorList>
            <person name="Nakanishi M."/>
            <person name="Meirelles P."/>
            <person name="Suzuki R."/>
            <person name="Takatani N."/>
            <person name="Mino S."/>
            <person name="Suda W."/>
            <person name="Oshima K."/>
            <person name="Hattori M."/>
            <person name="Ohkuma M."/>
            <person name="Hosokawa M."/>
            <person name="Miyashita K."/>
            <person name="Thompson F.L."/>
            <person name="Niwa A."/>
            <person name="Sawabe T."/>
            <person name="Sawabe T."/>
        </authorList>
    </citation>
    <scope>NUCLEOTIDE SEQUENCE [LARGE SCALE GENOMIC DNA]</scope>
    <source>
        <strain evidence="3">JCM 19275</strain>
        <strain evidence="2">JCM 19296</strain>
        <strain evidence="5">JCM19275</strain>
        <strain evidence="4">JCM19296</strain>
    </source>
</reference>
<sequence>MKFKLVFLLVFSFAFVSAQKENTNAVIQVEYDIILNDTTDIESFQRAFKHTLVSDGERSHQTLHSHIDTTLYSKYGTAHSFNSEYINRHNYFKNITESQINYGMEYGFYETELIRDDWMFVNFKDGNETKKILGYKCKQQFVSFRGRDYEIYYATELSAYKDGPWKFMGAPGLILEVRSLDGSVSMKATDVNTTTVLEVKNMPDHWGGSSLGIGYDEFVKRYRLWREEVVKKNKFEDPNIIVVVPYRDFEIYKHYFVDNHRY</sequence>
<evidence type="ECO:0000313" key="3">
    <source>
        <dbReference type="EMBL" id="GAL74215.1"/>
    </source>
</evidence>
<organism evidence="2 4">
    <name type="scientific">Nonlabens ulvanivorans</name>
    <name type="common">Persicivirga ulvanivorans</name>
    <dbReference type="NCBI Taxonomy" id="906888"/>
    <lineage>
        <taxon>Bacteria</taxon>
        <taxon>Pseudomonadati</taxon>
        <taxon>Bacteroidota</taxon>
        <taxon>Flavobacteriia</taxon>
        <taxon>Flavobacteriales</taxon>
        <taxon>Flavobacteriaceae</taxon>
        <taxon>Nonlabens</taxon>
    </lineage>
</organism>
<feature type="signal peptide" evidence="1">
    <location>
        <begin position="1"/>
        <end position="20"/>
    </location>
</feature>
<evidence type="ECO:0008006" key="6">
    <source>
        <dbReference type="Google" id="ProtNLM"/>
    </source>
</evidence>
<evidence type="ECO:0000256" key="1">
    <source>
        <dbReference type="SAM" id="SignalP"/>
    </source>
</evidence>
<comment type="caution">
    <text evidence="2">The sequence shown here is derived from an EMBL/GenBank/DDBJ whole genome shotgun (WGS) entry which is preliminary data.</text>
</comment>
<dbReference type="Pfam" id="PF22252">
    <property type="entry name" value="PNGase_F-II_N"/>
    <property type="match status" value="1"/>
</dbReference>
<keyword evidence="1" id="KW-0732">Signal</keyword>
<proteinExistence type="predicted"/>
<dbReference type="Proteomes" id="UP000029647">
    <property type="component" value="Unassembled WGS sequence"/>
</dbReference>
<feature type="chain" id="PRO_5007378361" description="GLPGLI family protein" evidence="1">
    <location>
        <begin position="21"/>
        <end position="262"/>
    </location>
</feature>
<dbReference type="EMBL" id="BBNT01000001">
    <property type="protein sequence ID" value="GAL74215.1"/>
    <property type="molecule type" value="Genomic_DNA"/>
</dbReference>
<dbReference type="NCBIfam" id="TIGR01200">
    <property type="entry name" value="GLPGLI"/>
    <property type="match status" value="1"/>
</dbReference>
<gene>
    <name evidence="3" type="ORF">JCM19275_3062</name>
    <name evidence="2" type="ORF">JCM19296_625</name>
</gene>
<protein>
    <recommendedName>
        <fullName evidence="6">GLPGLI family protein</fullName>
    </recommendedName>
</protein>